<evidence type="ECO:0000313" key="3">
    <source>
        <dbReference type="Proteomes" id="UP001141806"/>
    </source>
</evidence>
<feature type="compositionally biased region" description="Low complexity" evidence="1">
    <location>
        <begin position="12"/>
        <end position="23"/>
    </location>
</feature>
<evidence type="ECO:0000256" key="1">
    <source>
        <dbReference type="SAM" id="MobiDB-lite"/>
    </source>
</evidence>
<dbReference type="Proteomes" id="UP001141806">
    <property type="component" value="Unassembled WGS sequence"/>
</dbReference>
<comment type="caution">
    <text evidence="2">The sequence shown here is derived from an EMBL/GenBank/DDBJ whole genome shotgun (WGS) entry which is preliminary data.</text>
</comment>
<feature type="compositionally biased region" description="Basic and acidic residues" evidence="1">
    <location>
        <begin position="1"/>
        <end position="11"/>
    </location>
</feature>
<accession>A0A9Q0K8L0</accession>
<feature type="region of interest" description="Disordered" evidence="1">
    <location>
        <begin position="1"/>
        <end position="43"/>
    </location>
</feature>
<reference evidence="2" key="1">
    <citation type="journal article" date="2023" name="Plant J.">
        <title>The genome of the king protea, Protea cynaroides.</title>
        <authorList>
            <person name="Chang J."/>
            <person name="Duong T.A."/>
            <person name="Schoeman C."/>
            <person name="Ma X."/>
            <person name="Roodt D."/>
            <person name="Barker N."/>
            <person name="Li Z."/>
            <person name="Van de Peer Y."/>
            <person name="Mizrachi E."/>
        </authorList>
    </citation>
    <scope>NUCLEOTIDE SEQUENCE</scope>
    <source>
        <tissue evidence="2">Young leaves</tissue>
    </source>
</reference>
<organism evidence="2 3">
    <name type="scientific">Protea cynaroides</name>
    <dbReference type="NCBI Taxonomy" id="273540"/>
    <lineage>
        <taxon>Eukaryota</taxon>
        <taxon>Viridiplantae</taxon>
        <taxon>Streptophyta</taxon>
        <taxon>Embryophyta</taxon>
        <taxon>Tracheophyta</taxon>
        <taxon>Spermatophyta</taxon>
        <taxon>Magnoliopsida</taxon>
        <taxon>Proteales</taxon>
        <taxon>Proteaceae</taxon>
        <taxon>Protea</taxon>
    </lineage>
</organism>
<sequence>MQGKEGSRESRVSSSGSEKSGSKALRYAEEDGRNQGAYDGGYGNGPRHNRGSYWSWKDPIIEPMWMVSVIGGETRAAVEGVVADLIIDAMSSHVGDFLWVVMVFFDRTIFKGENRYTKALGEQSEIRLDHAILSGVLMEICNVKEICYTGQISPGDAGVPAWFANSKFDEYGIAYGFE</sequence>
<dbReference type="EMBL" id="JAMYWD010000007">
    <property type="protein sequence ID" value="KAJ4965883.1"/>
    <property type="molecule type" value="Genomic_DNA"/>
</dbReference>
<evidence type="ECO:0000313" key="2">
    <source>
        <dbReference type="EMBL" id="KAJ4965883.1"/>
    </source>
</evidence>
<dbReference type="AlphaFoldDB" id="A0A9Q0K8L0"/>
<gene>
    <name evidence="2" type="ORF">NE237_017732</name>
</gene>
<name>A0A9Q0K8L0_9MAGN</name>
<protein>
    <submittedName>
        <fullName evidence="2">Uncharacterized protein</fullName>
    </submittedName>
</protein>
<keyword evidence="3" id="KW-1185">Reference proteome</keyword>
<proteinExistence type="predicted"/>